<proteinExistence type="predicted"/>
<sequence length="1288" mass="143608">MARRRGRRADKANCCRAPRKAKVVPAAATSVDDVPDHLLEDILLRLGPSSAGDFLPASDDFSWELADSRGGLLLLSKKRRTRARSGYAAEGDFFFTDLIVCEPLTRRYQGILCPADFTGYRCIGVFLLDGGDDGGGDISLSNFRVLCALYDLYWLNNRHIGVQSACVFSSGSHGGGWRLPKSAVADDIQLTARFNAISFVGRAGGCFYWGIDDDDDEDDGAMLVLDETTTEFSLVTFPDSIRENYHMTTFRIIAGGDGAMRVLRVIGNDLKVFTQLAGSGGGEWVLEKLVRLPEATRGLPGHEERYFEQNEAMIVAADAAYVLLTPSVEKTWLFSVELETMTVERHHERNKYAGVAYPRPPDLEHLHLVRLDPWPARWGHLDLDALSFVWLAPLVERMADARRRPKIGGEGRVFSMAQGRGHLPVRRRHRHGASTNNSSKAPARPPPTTLHDVPDKLLELILQHLDSSLSLVRAAATCRRWRRVITQQSFVLDYDIPPHQIVGHYHRRLHPPSFTTPKPRACCSSVAFVPTSPEFLSTGRRRFSLDFLPGGGSRWEIVDSRGSLLLLAKIKKSNWMRRCFPDLVVCEPVTRRHKVIPRMEAMKYHHCVGVFLLDFDRNGSFSMSNFKVTCVVYQPYFGVSGDVGTITVCEYMEDMWDWTRHTKPDEDDEVPKLFEWYVVVTHLRTRPGIHLHDRDSLRFLGHAGGSIFWAIKEDEGSLLILDENGIDPHILRTPAGVRGSELRAIVDGNGDRHNVRVVVLEGETLRVVTWLCDTDELVLEKSLHLVEATRRLQGYKESCFCGGVDIVTVSTSCAVVTPVEDKTTWMVSIDLETMEVTECKYASVAYPCELPWPPTLSACTTRRGRGQRGGKLNKARRRKPVDSAMADGATTTTVDDVPDHLLQDILLRLASPTCLVRAAYACKRWRRVVTAAGFLDAFRALHGASRHVAGHYHTVDDAYYRQAAAGGFSDGGTNFVFVPSDELADTDRRRFSSLDFLPECESGYSWELADSRGGLLLLTKMKQRTGDGGSQARRHCFTFPDIVVCEPLTRRHQGIPCPPDLSGYQCLGVFLLDGDGDGGGSGGWRLPHSTAAGGDVTLERVRLDATSFVGRANGRVYWEIEGDEDGDMLVLDETTAGFSLVTFPENVRESYDKRTFRIIAGGDGVAMRVVRVINNDLKVFAQLDGDGEWVLEKRVWLPAAARGLPGYDEGYFQEQNGEAIVVAASAAYVLLRPPVEDTWLFSVELETMAVERWHERNKYAGVAYPCELPWPRALQATDADQISGRRRC</sequence>
<dbReference type="EnsemblPlants" id="OBART09G06440.1">
    <property type="protein sequence ID" value="OBART09G06440.1"/>
    <property type="gene ID" value="OBART09G06440"/>
</dbReference>
<feature type="region of interest" description="Disordered" evidence="1">
    <location>
        <begin position="862"/>
        <end position="890"/>
    </location>
</feature>
<dbReference type="SUPFAM" id="SSF81383">
    <property type="entry name" value="F-box domain"/>
    <property type="match status" value="2"/>
</dbReference>
<dbReference type="SMART" id="SM00256">
    <property type="entry name" value="FBOX"/>
    <property type="match status" value="2"/>
</dbReference>
<dbReference type="InterPro" id="IPR001810">
    <property type="entry name" value="F-box_dom"/>
</dbReference>
<name>A0A0D3H5K4_9ORYZ</name>
<dbReference type="PROSITE" id="PS50181">
    <property type="entry name" value="FBOX"/>
    <property type="match status" value="2"/>
</dbReference>
<dbReference type="Gene3D" id="1.20.1280.50">
    <property type="match status" value="1"/>
</dbReference>
<dbReference type="PaxDb" id="65489-OBART09G06440.1"/>
<feature type="compositionally biased region" description="Basic residues" evidence="1">
    <location>
        <begin position="862"/>
        <end position="879"/>
    </location>
</feature>
<evidence type="ECO:0000259" key="2">
    <source>
        <dbReference type="PROSITE" id="PS50181"/>
    </source>
</evidence>
<evidence type="ECO:0000256" key="1">
    <source>
        <dbReference type="SAM" id="MobiDB-lite"/>
    </source>
</evidence>
<feature type="region of interest" description="Disordered" evidence="1">
    <location>
        <begin position="419"/>
        <end position="448"/>
    </location>
</feature>
<dbReference type="Proteomes" id="UP000026960">
    <property type="component" value="Chromosome 9"/>
</dbReference>
<organism evidence="3">
    <name type="scientific">Oryza barthii</name>
    <dbReference type="NCBI Taxonomy" id="65489"/>
    <lineage>
        <taxon>Eukaryota</taxon>
        <taxon>Viridiplantae</taxon>
        <taxon>Streptophyta</taxon>
        <taxon>Embryophyta</taxon>
        <taxon>Tracheophyta</taxon>
        <taxon>Spermatophyta</taxon>
        <taxon>Magnoliopsida</taxon>
        <taxon>Liliopsida</taxon>
        <taxon>Poales</taxon>
        <taxon>Poaceae</taxon>
        <taxon>BOP clade</taxon>
        <taxon>Oryzoideae</taxon>
        <taxon>Oryzeae</taxon>
        <taxon>Oryzinae</taxon>
        <taxon>Oryza</taxon>
    </lineage>
</organism>
<dbReference type="HOGENOM" id="CLU_261559_0_0_1"/>
<protein>
    <recommendedName>
        <fullName evidence="2">F-box domain-containing protein</fullName>
    </recommendedName>
</protein>
<reference evidence="3" key="2">
    <citation type="submission" date="2015-03" db="UniProtKB">
        <authorList>
            <consortium name="EnsemblPlants"/>
        </authorList>
    </citation>
    <scope>IDENTIFICATION</scope>
</reference>
<dbReference type="Pfam" id="PF12937">
    <property type="entry name" value="F-box-like"/>
    <property type="match status" value="2"/>
</dbReference>
<dbReference type="STRING" id="65489.A0A0D3H5K4"/>
<evidence type="ECO:0000313" key="4">
    <source>
        <dbReference type="Proteomes" id="UP000026960"/>
    </source>
</evidence>
<feature type="compositionally biased region" description="Basic residues" evidence="1">
    <location>
        <begin position="423"/>
        <end position="432"/>
    </location>
</feature>
<keyword evidence="4" id="KW-1185">Reference proteome</keyword>
<dbReference type="PANTHER" id="PTHR33207">
    <property type="entry name" value="F-BOX DOMAIN CONTAINING PROTEIN-RELATED"/>
    <property type="match status" value="1"/>
</dbReference>
<dbReference type="Gramene" id="OBART09G06440.1">
    <property type="protein sequence ID" value="OBART09G06440.1"/>
    <property type="gene ID" value="OBART09G06440"/>
</dbReference>
<dbReference type="InterPro" id="IPR036047">
    <property type="entry name" value="F-box-like_dom_sf"/>
</dbReference>
<feature type="domain" description="F-box" evidence="2">
    <location>
        <begin position="891"/>
        <end position="941"/>
    </location>
</feature>
<feature type="domain" description="F-box" evidence="2">
    <location>
        <begin position="447"/>
        <end position="494"/>
    </location>
</feature>
<accession>A0A0D3H5K4</accession>
<evidence type="ECO:0000313" key="3">
    <source>
        <dbReference type="EnsemblPlants" id="OBART09G06440.1"/>
    </source>
</evidence>
<dbReference type="CDD" id="cd09917">
    <property type="entry name" value="F-box_SF"/>
    <property type="match status" value="2"/>
</dbReference>
<reference evidence="3" key="1">
    <citation type="journal article" date="2009" name="Rice">
        <title>De Novo Next Generation Sequencing of Plant Genomes.</title>
        <authorList>
            <person name="Rounsley S."/>
            <person name="Marri P.R."/>
            <person name="Yu Y."/>
            <person name="He R."/>
            <person name="Sisneros N."/>
            <person name="Goicoechea J.L."/>
            <person name="Lee S.J."/>
            <person name="Angelova A."/>
            <person name="Kudrna D."/>
            <person name="Luo M."/>
            <person name="Affourtit J."/>
            <person name="Desany B."/>
            <person name="Knight J."/>
            <person name="Niazi F."/>
            <person name="Egholm M."/>
            <person name="Wing R.A."/>
        </authorList>
    </citation>
    <scope>NUCLEOTIDE SEQUENCE [LARGE SCALE GENOMIC DNA]</scope>
    <source>
        <strain evidence="3">cv. IRGC 105608</strain>
    </source>
</reference>